<feature type="region of interest" description="Disordered" evidence="6">
    <location>
        <begin position="941"/>
        <end position="964"/>
    </location>
</feature>
<protein>
    <submittedName>
        <fullName evidence="9">Supervillin</fullName>
    </submittedName>
</protein>
<sequence>YEIVVHSEWCAVNGSNWSVLFGMAGLVPWKERIARRLEGIEADVPAALNTSMQHTAGLVTNRLLEEDTPRYTRASDPSDPGIVVRRYSRDEMEAPERQSRARARPDPQSSAHPDLVDLTPAGSDAASLSSKAERIARYKAERRRQLSERYGILLDQEVDLDYTPRYTRARRESDLSDRGAPPDRGRGESRTGGGALQEQDKGRDRSSSRSKYSSSGIGRVFMPSDPTPDHAPQSGFDVERERERMMNLENSRRAPDRSPKPRPQEAPVPMEATAAQPTKGVAVVTVASSPRTARRASLPTARYGISPGDLFIEQQAQNILNRQGLAALSQSEWSLRRDMDSETYSQINWPSRIRVRERQTREDISGRGSDSGPDASSVRRHPTVAPPYLAPRPQSANQPRTRSTEPPIQQPSQLAETRQQRAHSAERPRFQRTHSMDSPALQLIPSSEMGNYQRAQSAEPPNYEQIPGVHPSTMGHQPGFGQIRQSLPRRDSQDAQQPSQMTQQTHSAYKDLQHPLPGRRDAPPPVQKYRAILQPVPLDRDTRQPAQVHATTQKPLHEYEQTSQLRPSHRHYGPSQPLQYGPVQALPPAYGQIVHSGPSHASSHLSPPSNAHVAHPVPGPPLGMSEMLDHKGCLASPGSTSTGKEGEETRRRPSADHIQAVHREGRSASRVAPPSEGLLRSRKAVLPSEIRRRQKSVDDPMRGQTEEVLESPRIRRISQSEETEGRGGRKLHQLEGREGPDGRGMAQMEDMVKTGEKVIGLLNDREWHVDRRTSQSEDREVDNGTKNSWIGEDVRRGVRKIGQREENKQKSGIKNEEGQGNWSTNRLEGMEQGGVSKVDRFKEREWKVDKRKGQVEQSVEPLVQGDKKISQELEEQEGQRFQQKEVAEGHGRRRRINLSENEEGHVRRRRISQSEDDWEGHRVRKIGQLDEWEARGVHRMGQPDDQFEGREKGKQRYNPQLPEDVNTAPTQVQLTNEQHFPHIRVGEAGGYLQKGSSLPQAQHRESQDAGDLRPKVRIRSMSDIGVTQRSAALRSLDRAASRESAIVMGAGVHTKEPGAVANGEMGTLDTRVSVAKLRHSYLENASGRRPELESKGDQVPMETDPIVSSDGERGARRPRRYISPGDDRKSSERFRTQPITSAERLESDRSRLSPELQHAELDEEKMDERAKMSVAAKRSLFRELERTSEGGVPKPRSRNAAVERRLRRVQDRSRTQPVTSEEVVIAATSPAPPSQVITVQTTAPRIPSPAVVGTSMTSFSLQASSAHGSAHHEQEKDDFSKEAVTREEGLGPDEPDLSALSLAEKMALFNRLSQSSGQSANGPRSDTRQRRANARFQTQPITQGEVDQELTKDVDPSSLTVQPAVTKDSVGPPQSEQASVAMVTSASPSMTADVRMGMSTAPPSTQASPNQTQLPAYERGVRYFSLTESGENPAPDVQSPPPAVQPGQSGYGKGGAALISANGQRQDESGRRGRLGYLGREERDTELPSATSPPYTHALRHTPPHGRGDAELSSPREREKESTPVSQGGYLSPDTHQTARGSGTRAVISDVPDPSVPVRAVSTAAVSSRSSSHTSHSLTYLQQTQSYTPPQPQPKPAQHPQVYTPTPTRPQTQPYSPPTPPQAQAKLQTHLVSDFQPHAHVDLAPPQAPPRQTQVYSEPQRHTQPRVPPQTQPKPQSFLPPQLHAYVPSQPKVPPQTQPKPQCFIPPQTQPQEEILGKYGPSGQIVSIDQKPDIQEDPEAMSSMSIKERLAMLKKSGEEDWKNRINKKQEVVQEVVSVSEKSSQIVEEQGFKKKDETVITEFTSSEQLWEPVFSSTYSPPPLPSSPKCQYVEQQGQKLEEGEGQMSIEERKQMISTREEAWQSTGKGVANDSAQYTVAARMVKKGLAASSAVISPILSPVSAKLKSSVLAISKPQEEIEARAEMESDKKLEKLETFLGRLNSKVSGLQETTLTVTEKAVKEVMRLDDEVFSKFYRHMTDIPRSMSSRMHLDEDFDAIFGKQTPMLTSAMVQHKRAVRPSRNVQASRNPLKILAAREDIRQEYTEQRLNIGQLESKRIKQEKMSKSSSLSDAALAGLASKESYSSVSLRSVSISEQMTNNSAAPYKKLMLMQVKGRRHVQTRLVEPRVSSLNSGDCFLLVTPEHCFVWIGEFANVIERAKASELATFIQLNHDLGCRAVLVETIEEGVNAQSPAAAEFWKILGGPASYQTAGSPDEDEMFESAIVETNCIFRLVDDKLLPDDDFWGKVPRSSLLGSKEVIVFDFGSEVYVWHGKEVTLPQRKVAFQLAKHLWNGTFDYTNCDINPLDPGGHNTLIPRKGQGRPDWAIFGRLTEHNETSLFKEKFLDWKDVSRLSPKNVIEHPFQQKESPGSDSRSEFRAYSASLMLPVLQSPISTILDGQDVGRGHGPVENGLDDCLRSLEISTVAVDVWHILEFDYSRLPKQSIGQFHEGDAYVVKWKYMVSAAVGSRQKPDQGRNSTVSEKGTSALMTVELDEERGAQMQVQQGKEPPCFLQCFNGGMIVHSGKREEDEENIQNDWRLYCTRGEIPVEGHLLEVAFHCSSLRSRTSMVLLSINKALIYLWHGCKTQTHTRHVARTAADKIKEQRPLEAGLHSSCNVTIHECEEGGEPVEFWEALGRKDRKAYDCMLQDPGKFNFTPRLFQLNSSSGEFVAQEFFNPSRAADLVSSLPFLQEDLYSAPQPALFLVDNYHEVYLWQGWWPQDTESTGSARIRWDSDRKCAMETVLQYCREKNEKKPQKSYLIHAGLEPLTFTNMFPSWEHREDIAEITEREAEVCNQIILVEDVLARLCQSTYPLAMLQTRPLPHGVDPLRLEMYLTDEDFEMITVHFHVKSAIGRQTSDTSSLITEYKKSLLSEYAYITEYTSRAGEQVLLNDRYVDPLIVQKHREKNERENEMCSRGQRFFNTRESNQRNQNISLDKLFGPDNGSKKVTPRAVILQGDSGSGKSITAQKIVLDWASGELYARLFDVVFHLRCKELSGLSGEMSLVDLLDCSLTPNEIGQILKDTPQRILFIIDGFDELMLSESKESLPQKPVIKSHPLAIVCSLLKGRMMRESFLLVTTRSNAVDKLEIILKKPQCFMEIMGFSEKGVSEYFQRFFEDEEFSSRVYEQVKVHEMLYTACFIPVICWIICTIFKRKGKDGVVTSELTTTTSIFVDFVFTLLKHHSSLSQQEELDLLKNLGQLAESGMPKRQVLFPRNDLPKAISDLPNIPFLCTFRQQERTYLKEMFGFMHLSFQEFFTALFYVLTDEVDAEIKIKKLLESASHGRHNEHLFPVIRFLFGLSNKKVGRLILGENPQSTSSVIRTQLEKWISKVIQKDTVYMNDFILQCLYELHDRKILKNVMKFWESLGINIRWSLKGIDCQVVMYCLQYSSRIISMEVKCNAKDLKMLHPALCRCTTLCMEDGSLSDESVQKILKTLSGQTSVGNIRLVLRSVSDANIDLTMNFLVKEMMDRSFRKSIEFGVNVDALLSFLNCVPGLTELDIRAEFLTDIWTSRILCYLLVNPKISHIKFHVSSLMISDDERVCSTFSVSRKPFRPYKMHESEEKNPSLTLEMDRWAHDIAYGSSGEPGYSHVLDKPVLVKLVLSFPPRKGSSVIWEVLFKRLYQLIQLTEQCPELDEHTDSLLLFLHSVPGLKEVKVWLNNLIESWAAGLFTLFLSCSSLLHLQLNTSMSVVNDVESLGVMREDGVRLSVGCNHLNYLDDCGDFDLFKPLEHKVVPCITIIVTDDSENANADWRRFFHAYNQLKDLTECSSEYDTSVSDLLSALHSVSGLKNVDLIFRFMTVDGASRVLDLIQMNPSLSALTCPELDEHTDSLLQFLHSVPGLKEVKVWLNNLIESWAAGLFTLFLSCSSLLHLQLSVGCNHLNYLDDCGDFDLFKPLEHKVVPCITIIVTDDSENANADWRRFFHAYNQLKDLTECSSEYDTSVSDLLSALHSVSGLKNVDLIFRFMTVDGASRVLDLIQMNPSLSALTYMAVKQPKTSKANLKKDYRNEFSSLFLKCHGSSPSTQSLFSKIELILSENSGETSSDWKTFLRSYNQCKGISIRSPAFDESVDALLLSLHSVSGLKKVQLTTDSLTTNWAPKILSLCHTCPSLHTVCLQVEYDKRYSVLNVCSSLSITKNITDSTWTVDIRLACDSKNEISPSFISFTSPCSEIPKLNELFETLDLLKDLEERMKRGKTTDGHTEIMMDTSRSPSACDEKVKVTFCRNSQTRLFTIDDIDTEDKDPEDLEDEDFIIF</sequence>
<feature type="compositionally biased region" description="Polar residues" evidence="6">
    <location>
        <begin position="1372"/>
        <end position="1390"/>
    </location>
</feature>
<feature type="region of interest" description="Disordered" evidence="6">
    <location>
        <begin position="990"/>
        <end position="1013"/>
    </location>
</feature>
<evidence type="ECO:0000256" key="3">
    <source>
        <dbReference type="ARBA" id="ARBA00022741"/>
    </source>
</evidence>
<feature type="region of interest" description="Disordered" evidence="6">
    <location>
        <begin position="68"/>
        <end position="131"/>
    </location>
</feature>
<reference evidence="9 10" key="1">
    <citation type="submission" date="2018-10" db="EMBL/GenBank/DDBJ databases">
        <title>Genome assembly for a Yunnan-Guizhou Plateau 3E fish, Anabarilius grahami (Regan), and its evolutionary and genetic applications.</title>
        <authorList>
            <person name="Jiang W."/>
        </authorList>
    </citation>
    <scope>NUCLEOTIDE SEQUENCE [LARGE SCALE GENOMIC DNA]</scope>
    <source>
        <strain evidence="9">AG-KIZ</strain>
        <tissue evidence="9">Muscle</tissue>
    </source>
</reference>
<dbReference type="GO" id="GO:0015629">
    <property type="term" value="C:actin cytoskeleton"/>
    <property type="evidence" value="ECO:0007669"/>
    <property type="project" value="TreeGrafter"/>
</dbReference>
<feature type="domain" description="NACHT" evidence="7">
    <location>
        <begin position="2952"/>
        <end position="3084"/>
    </location>
</feature>
<keyword evidence="2" id="KW-0677">Repeat</keyword>
<feature type="region of interest" description="Disordered" evidence="6">
    <location>
        <begin position="355"/>
        <end position="438"/>
    </location>
</feature>
<dbReference type="GO" id="GO:0008154">
    <property type="term" value="P:actin polymerization or depolymerization"/>
    <property type="evidence" value="ECO:0007669"/>
    <property type="project" value="TreeGrafter"/>
</dbReference>
<feature type="region of interest" description="Disordered" evidence="6">
    <location>
        <begin position="168"/>
        <end position="276"/>
    </location>
</feature>
<dbReference type="GO" id="GO:0005524">
    <property type="term" value="F:ATP binding"/>
    <property type="evidence" value="ECO:0007669"/>
    <property type="project" value="UniProtKB-KW"/>
</dbReference>
<dbReference type="Pfam" id="PF14484">
    <property type="entry name" value="FISNA"/>
    <property type="match status" value="1"/>
</dbReference>
<dbReference type="InterPro" id="IPR007123">
    <property type="entry name" value="Gelsolin-like_dom"/>
</dbReference>
<feature type="compositionally biased region" description="Polar residues" evidence="6">
    <location>
        <begin position="394"/>
        <end position="417"/>
    </location>
</feature>
<evidence type="ECO:0000256" key="4">
    <source>
        <dbReference type="ARBA" id="ARBA00022840"/>
    </source>
</evidence>
<evidence type="ECO:0000259" key="7">
    <source>
        <dbReference type="PROSITE" id="PS50837"/>
    </source>
</evidence>
<dbReference type="PANTHER" id="PTHR11977:SF136">
    <property type="entry name" value="LOW QUALITY PROTEIN: SUPERVILLIN"/>
    <property type="match status" value="1"/>
</dbReference>
<comment type="similarity">
    <text evidence="1">Belongs to the villin/gelsolin family.</text>
</comment>
<dbReference type="PROSITE" id="PS50837">
    <property type="entry name" value="NACHT"/>
    <property type="match status" value="1"/>
</dbReference>
<feature type="region of interest" description="Disordered" evidence="6">
    <location>
        <begin position="690"/>
        <end position="745"/>
    </location>
</feature>
<dbReference type="InterPro" id="IPR032675">
    <property type="entry name" value="LRR_dom_sf"/>
</dbReference>
<dbReference type="InterPro" id="IPR041267">
    <property type="entry name" value="NLRP_HD2"/>
</dbReference>
<dbReference type="Pfam" id="PF05729">
    <property type="entry name" value="NACHT"/>
    <property type="match status" value="1"/>
</dbReference>
<feature type="region of interest" description="Disordered" evidence="6">
    <location>
        <begin position="1185"/>
        <end position="1223"/>
    </location>
</feature>
<proteinExistence type="inferred from homology"/>
<dbReference type="Pfam" id="PF00626">
    <property type="entry name" value="Gelsolin"/>
    <property type="match status" value="1"/>
</dbReference>
<dbReference type="SUPFAM" id="SSF47050">
    <property type="entry name" value="VHP, Villin headpiece domain"/>
    <property type="match status" value="1"/>
</dbReference>
<dbReference type="GO" id="GO:0051015">
    <property type="term" value="F:actin filament binding"/>
    <property type="evidence" value="ECO:0007669"/>
    <property type="project" value="InterPro"/>
</dbReference>
<feature type="compositionally biased region" description="Basic and acidic residues" evidence="6">
    <location>
        <begin position="1125"/>
        <end position="1135"/>
    </location>
</feature>
<feature type="compositionally biased region" description="Basic and acidic residues" evidence="6">
    <location>
        <begin position="198"/>
        <end position="207"/>
    </location>
</feature>
<dbReference type="PRINTS" id="PR00597">
    <property type="entry name" value="GELSOLIN"/>
</dbReference>
<feature type="compositionally biased region" description="Basic and acidic residues" evidence="6">
    <location>
        <begin position="1270"/>
        <end position="1289"/>
    </location>
</feature>
<feature type="region of interest" description="Disordered" evidence="6">
    <location>
        <begin position="874"/>
        <end position="908"/>
    </location>
</feature>
<dbReference type="GO" id="GO:0051014">
    <property type="term" value="P:actin filament severing"/>
    <property type="evidence" value="ECO:0007669"/>
    <property type="project" value="TreeGrafter"/>
</dbReference>
<name>A0A3N0YBS5_ANAGA</name>
<dbReference type="CDD" id="cd11288">
    <property type="entry name" value="gelsolin_S5_like"/>
    <property type="match status" value="1"/>
</dbReference>
<feature type="compositionally biased region" description="Basic and acidic residues" evidence="6">
    <location>
        <begin position="87"/>
        <end position="105"/>
    </location>
</feature>
<feature type="compositionally biased region" description="Basic and acidic residues" evidence="6">
    <location>
        <begin position="800"/>
        <end position="817"/>
    </location>
</feature>
<gene>
    <name evidence="9" type="ORF">DPX16_2905</name>
</gene>
<feature type="compositionally biased region" description="Basic and acidic residues" evidence="6">
    <location>
        <begin position="1201"/>
        <end position="1214"/>
    </location>
</feature>
<dbReference type="InterPro" id="IPR027417">
    <property type="entry name" value="P-loop_NTPase"/>
</dbReference>
<comment type="caution">
    <text evidence="9">The sequence shown here is derived from an EMBL/GenBank/DDBJ whole genome shotgun (WGS) entry which is preliminary data.</text>
</comment>
<feature type="region of interest" description="Disordered" evidence="6">
    <location>
        <begin position="535"/>
        <end position="678"/>
    </location>
</feature>
<dbReference type="CDD" id="cd11289">
    <property type="entry name" value="gelsolin_S2_like"/>
    <property type="match status" value="1"/>
</dbReference>
<feature type="non-terminal residue" evidence="9">
    <location>
        <position position="1"/>
    </location>
</feature>
<feature type="region of interest" description="Disordered" evidence="6">
    <location>
        <begin position="1085"/>
        <end position="1169"/>
    </location>
</feature>
<dbReference type="Proteomes" id="UP000281406">
    <property type="component" value="Unassembled WGS sequence"/>
</dbReference>
<feature type="region of interest" description="Disordered" evidence="6">
    <location>
        <begin position="800"/>
        <end position="827"/>
    </location>
</feature>
<evidence type="ECO:0000256" key="2">
    <source>
        <dbReference type="ARBA" id="ARBA00022737"/>
    </source>
</evidence>
<feature type="compositionally biased region" description="Basic and acidic residues" evidence="6">
    <location>
        <begin position="690"/>
        <end position="713"/>
    </location>
</feature>
<evidence type="ECO:0000313" key="9">
    <source>
        <dbReference type="EMBL" id="ROL43667.1"/>
    </source>
</evidence>
<feature type="compositionally biased region" description="Low complexity" evidence="6">
    <location>
        <begin position="595"/>
        <end position="609"/>
    </location>
</feature>
<dbReference type="InterPro" id="IPR007122">
    <property type="entry name" value="Villin/Gelsolin"/>
</dbReference>
<feature type="compositionally biased region" description="Basic and acidic residues" evidence="6">
    <location>
        <begin position="1002"/>
        <end position="1013"/>
    </location>
</feature>
<keyword evidence="3" id="KW-0547">Nucleotide-binding</keyword>
<dbReference type="InterPro" id="IPR029495">
    <property type="entry name" value="NACHT-assoc"/>
</dbReference>
<feature type="compositionally biased region" description="Polar residues" evidence="6">
    <location>
        <begin position="494"/>
        <end position="507"/>
    </location>
</feature>
<feature type="compositionally biased region" description="Basic and acidic residues" evidence="6">
    <location>
        <begin position="1143"/>
        <end position="1169"/>
    </location>
</feature>
<keyword evidence="5" id="KW-0009">Actin-binding</keyword>
<feature type="compositionally biased region" description="Low complexity" evidence="6">
    <location>
        <begin position="1549"/>
        <end position="1588"/>
    </location>
</feature>
<dbReference type="SMART" id="SM00262">
    <property type="entry name" value="GEL"/>
    <property type="match status" value="5"/>
</dbReference>
<evidence type="ECO:0000256" key="1">
    <source>
        <dbReference type="ARBA" id="ARBA00008418"/>
    </source>
</evidence>
<dbReference type="SUPFAM" id="SSF55753">
    <property type="entry name" value="Actin depolymerizing proteins"/>
    <property type="match status" value="5"/>
</dbReference>
<dbReference type="CDD" id="cd11293">
    <property type="entry name" value="gelsolin_S4_like"/>
    <property type="match status" value="1"/>
</dbReference>
<dbReference type="GO" id="GO:0005546">
    <property type="term" value="F:phosphatidylinositol-4,5-bisphosphate binding"/>
    <property type="evidence" value="ECO:0007669"/>
    <property type="project" value="TreeGrafter"/>
</dbReference>
<dbReference type="SUPFAM" id="SSF52047">
    <property type="entry name" value="RNI-like"/>
    <property type="match status" value="1"/>
</dbReference>
<feature type="compositionally biased region" description="Basic and acidic residues" evidence="6">
    <location>
        <begin position="169"/>
        <end position="189"/>
    </location>
</feature>
<dbReference type="EMBL" id="RJVU01047875">
    <property type="protein sequence ID" value="ROL43667.1"/>
    <property type="molecule type" value="Genomic_DNA"/>
</dbReference>
<evidence type="ECO:0000256" key="6">
    <source>
        <dbReference type="SAM" id="MobiDB-lite"/>
    </source>
</evidence>
<feature type="region of interest" description="Disordered" evidence="6">
    <location>
        <begin position="450"/>
        <end position="507"/>
    </location>
</feature>
<dbReference type="InterPro" id="IPR029006">
    <property type="entry name" value="ADF-H/Gelsolin-like_dom_sf"/>
</dbReference>
<feature type="region of interest" description="Disordered" evidence="6">
    <location>
        <begin position="1262"/>
        <end position="1298"/>
    </location>
</feature>
<feature type="compositionally biased region" description="Basic and acidic residues" evidence="6">
    <location>
        <begin position="355"/>
        <end position="365"/>
    </location>
</feature>
<dbReference type="PROSITE" id="PS51089">
    <property type="entry name" value="HP"/>
    <property type="match status" value="1"/>
</dbReference>
<dbReference type="OrthoDB" id="28894at2759"/>
<dbReference type="GO" id="GO:0005737">
    <property type="term" value="C:cytoplasm"/>
    <property type="evidence" value="ECO:0007669"/>
    <property type="project" value="TreeGrafter"/>
</dbReference>
<feature type="compositionally biased region" description="Low complexity" evidence="6">
    <location>
        <begin position="1598"/>
        <end position="1614"/>
    </location>
</feature>
<feature type="compositionally biased region" description="Basic and acidic residues" evidence="6">
    <location>
        <begin position="723"/>
        <end position="741"/>
    </location>
</feature>
<evidence type="ECO:0000313" key="10">
    <source>
        <dbReference type="Proteomes" id="UP000281406"/>
    </source>
</evidence>
<feature type="compositionally biased region" description="Basic and acidic residues" evidence="6">
    <location>
        <begin position="237"/>
        <end position="263"/>
    </location>
</feature>
<dbReference type="InterPro" id="IPR007111">
    <property type="entry name" value="NACHT_NTPase"/>
</dbReference>
<dbReference type="Gene3D" id="3.80.10.10">
    <property type="entry name" value="Ribonuclease Inhibitor"/>
    <property type="match status" value="1"/>
</dbReference>
<evidence type="ECO:0000256" key="5">
    <source>
        <dbReference type="ARBA" id="ARBA00023203"/>
    </source>
</evidence>
<dbReference type="CDD" id="cd11280">
    <property type="entry name" value="gelsolin_like"/>
    <property type="match status" value="1"/>
</dbReference>
<feature type="compositionally biased region" description="Basic and acidic residues" evidence="6">
    <location>
        <begin position="1506"/>
        <end position="1522"/>
    </location>
</feature>
<dbReference type="InterPro" id="IPR003128">
    <property type="entry name" value="Villin_headpiece"/>
</dbReference>
<evidence type="ECO:0000259" key="8">
    <source>
        <dbReference type="PROSITE" id="PS51089"/>
    </source>
</evidence>
<accession>A0A3N0YBS5</accession>
<organism evidence="9 10">
    <name type="scientific">Anabarilius grahami</name>
    <name type="common">Kanglang fish</name>
    <name type="synonym">Barilius grahami</name>
    <dbReference type="NCBI Taxonomy" id="495550"/>
    <lineage>
        <taxon>Eukaryota</taxon>
        <taxon>Metazoa</taxon>
        <taxon>Chordata</taxon>
        <taxon>Craniata</taxon>
        <taxon>Vertebrata</taxon>
        <taxon>Euteleostomi</taxon>
        <taxon>Actinopterygii</taxon>
        <taxon>Neopterygii</taxon>
        <taxon>Teleostei</taxon>
        <taxon>Ostariophysi</taxon>
        <taxon>Cypriniformes</taxon>
        <taxon>Xenocyprididae</taxon>
        <taxon>Xenocypridinae</taxon>
        <taxon>Xenocypridinae incertae sedis</taxon>
        <taxon>Anabarilius</taxon>
    </lineage>
</organism>
<feature type="compositionally biased region" description="Basic and acidic residues" evidence="6">
    <location>
        <begin position="644"/>
        <end position="667"/>
    </location>
</feature>
<dbReference type="Gene3D" id="3.40.50.300">
    <property type="entry name" value="P-loop containing nucleotide triphosphate hydrolases"/>
    <property type="match status" value="1"/>
</dbReference>
<dbReference type="GO" id="GO:0051016">
    <property type="term" value="P:barbed-end actin filament capping"/>
    <property type="evidence" value="ECO:0007669"/>
    <property type="project" value="TreeGrafter"/>
</dbReference>
<feature type="region of interest" description="Disordered" evidence="6">
    <location>
        <begin position="1312"/>
        <end position="1708"/>
    </location>
</feature>
<feature type="compositionally biased region" description="Basic and acidic residues" evidence="6">
    <location>
        <begin position="1086"/>
        <end position="1096"/>
    </location>
</feature>
<dbReference type="Pfam" id="PF17776">
    <property type="entry name" value="NLRC4_HD2"/>
    <property type="match status" value="1"/>
</dbReference>
<dbReference type="Gene3D" id="1.10.950.10">
    <property type="entry name" value="Villin headpiece domain"/>
    <property type="match status" value="1"/>
</dbReference>
<keyword evidence="10" id="KW-1185">Reference proteome</keyword>
<dbReference type="SUPFAM" id="SSF52540">
    <property type="entry name" value="P-loop containing nucleoside triphosphate hydrolases"/>
    <property type="match status" value="1"/>
</dbReference>
<keyword evidence="4" id="KW-0067">ATP-binding</keyword>
<dbReference type="InterPro" id="IPR036886">
    <property type="entry name" value="Villin_headpiece_dom_sf"/>
</dbReference>
<feature type="compositionally biased region" description="Polar residues" evidence="6">
    <location>
        <begin position="1401"/>
        <end position="1414"/>
    </location>
</feature>
<dbReference type="SMART" id="SM01288">
    <property type="entry name" value="FISNA"/>
    <property type="match status" value="1"/>
</dbReference>
<dbReference type="Gene3D" id="3.40.20.10">
    <property type="entry name" value="Severin"/>
    <property type="match status" value="5"/>
</dbReference>
<feature type="compositionally biased region" description="Polar residues" evidence="6">
    <location>
        <begin position="1312"/>
        <end position="1324"/>
    </location>
</feature>
<dbReference type="PANTHER" id="PTHR11977">
    <property type="entry name" value="VILLIN"/>
    <property type="match status" value="1"/>
</dbReference>
<feature type="domain" description="HP" evidence="8">
    <location>
        <begin position="2806"/>
        <end position="2878"/>
    </location>
</feature>